<dbReference type="InterPro" id="IPR004358">
    <property type="entry name" value="Sig_transdc_His_kin-like_C"/>
</dbReference>
<keyword evidence="8 11" id="KW-1133">Transmembrane helix</keyword>
<dbReference type="PANTHER" id="PTHR45436">
    <property type="entry name" value="SENSOR HISTIDINE KINASE YKOH"/>
    <property type="match status" value="1"/>
</dbReference>
<dbReference type="GO" id="GO:0000155">
    <property type="term" value="F:phosphorelay sensor kinase activity"/>
    <property type="evidence" value="ECO:0007669"/>
    <property type="project" value="InterPro"/>
</dbReference>
<evidence type="ECO:0000256" key="4">
    <source>
        <dbReference type="ARBA" id="ARBA00022553"/>
    </source>
</evidence>
<keyword evidence="7 14" id="KW-0418">Kinase</keyword>
<name>A0A1H8M560_9BRAD</name>
<feature type="domain" description="HAMP" evidence="13">
    <location>
        <begin position="189"/>
        <end position="240"/>
    </location>
</feature>
<evidence type="ECO:0000259" key="13">
    <source>
        <dbReference type="PROSITE" id="PS50885"/>
    </source>
</evidence>
<dbReference type="OrthoDB" id="9809567at2"/>
<dbReference type="InterPro" id="IPR003660">
    <property type="entry name" value="HAMP_dom"/>
</dbReference>
<dbReference type="AlphaFoldDB" id="A0A1H8M560"/>
<keyword evidence="9" id="KW-0902">Two-component regulatory system</keyword>
<dbReference type="SUPFAM" id="SSF55874">
    <property type="entry name" value="ATPase domain of HSP90 chaperone/DNA topoisomerase II/histidine kinase"/>
    <property type="match status" value="1"/>
</dbReference>
<dbReference type="SUPFAM" id="SSF47384">
    <property type="entry name" value="Homodimeric domain of signal transducing histidine kinase"/>
    <property type="match status" value="1"/>
</dbReference>
<evidence type="ECO:0000256" key="10">
    <source>
        <dbReference type="ARBA" id="ARBA00023136"/>
    </source>
</evidence>
<dbReference type="InterPro" id="IPR050428">
    <property type="entry name" value="TCS_sensor_his_kinase"/>
</dbReference>
<feature type="transmembrane region" description="Helical" evidence="11">
    <location>
        <begin position="169"/>
        <end position="192"/>
    </location>
</feature>
<dbReference type="Pfam" id="PF02518">
    <property type="entry name" value="HATPase_c"/>
    <property type="match status" value="1"/>
</dbReference>
<dbReference type="PROSITE" id="PS50885">
    <property type="entry name" value="HAMP"/>
    <property type="match status" value="1"/>
</dbReference>
<accession>A0A1H8M560</accession>
<reference evidence="15" key="1">
    <citation type="submission" date="2016-10" db="EMBL/GenBank/DDBJ databases">
        <authorList>
            <person name="Varghese N."/>
            <person name="Submissions S."/>
        </authorList>
    </citation>
    <scope>NUCLEOTIDE SEQUENCE [LARGE SCALE GENOMIC DNA]</scope>
    <source>
        <strain evidence="15">DSM 123</strain>
    </source>
</reference>
<evidence type="ECO:0000256" key="3">
    <source>
        <dbReference type="ARBA" id="ARBA00012438"/>
    </source>
</evidence>
<evidence type="ECO:0000256" key="5">
    <source>
        <dbReference type="ARBA" id="ARBA00022679"/>
    </source>
</evidence>
<evidence type="ECO:0000256" key="9">
    <source>
        <dbReference type="ARBA" id="ARBA00023012"/>
    </source>
</evidence>
<dbReference type="GO" id="GO:0005886">
    <property type="term" value="C:plasma membrane"/>
    <property type="evidence" value="ECO:0007669"/>
    <property type="project" value="TreeGrafter"/>
</dbReference>
<protein>
    <recommendedName>
        <fullName evidence="3">histidine kinase</fullName>
        <ecNumber evidence="3">2.7.13.3</ecNumber>
    </recommendedName>
</protein>
<feature type="domain" description="Histidine kinase" evidence="12">
    <location>
        <begin position="248"/>
        <end position="442"/>
    </location>
</feature>
<dbReference type="InterPro" id="IPR036890">
    <property type="entry name" value="HATPase_C_sf"/>
</dbReference>
<evidence type="ECO:0000256" key="7">
    <source>
        <dbReference type="ARBA" id="ARBA00022777"/>
    </source>
</evidence>
<evidence type="ECO:0000259" key="12">
    <source>
        <dbReference type="PROSITE" id="PS50109"/>
    </source>
</evidence>
<dbReference type="InterPro" id="IPR005467">
    <property type="entry name" value="His_kinase_dom"/>
</dbReference>
<dbReference type="Gene3D" id="3.30.565.10">
    <property type="entry name" value="Histidine kinase-like ATPase, C-terminal domain"/>
    <property type="match status" value="1"/>
</dbReference>
<organism evidence="14 15">
    <name type="scientific">Rhodopseudomonas pseudopalustris</name>
    <dbReference type="NCBI Taxonomy" id="1513892"/>
    <lineage>
        <taxon>Bacteria</taxon>
        <taxon>Pseudomonadati</taxon>
        <taxon>Pseudomonadota</taxon>
        <taxon>Alphaproteobacteria</taxon>
        <taxon>Hyphomicrobiales</taxon>
        <taxon>Nitrobacteraceae</taxon>
        <taxon>Rhodopseudomonas</taxon>
    </lineage>
</organism>
<evidence type="ECO:0000256" key="1">
    <source>
        <dbReference type="ARBA" id="ARBA00000085"/>
    </source>
</evidence>
<dbReference type="InterPro" id="IPR003594">
    <property type="entry name" value="HATPase_dom"/>
</dbReference>
<dbReference type="PRINTS" id="PR00344">
    <property type="entry name" value="BCTRLSENSOR"/>
</dbReference>
<dbReference type="PROSITE" id="PS50109">
    <property type="entry name" value="HIS_KIN"/>
    <property type="match status" value="1"/>
</dbReference>
<evidence type="ECO:0000256" key="8">
    <source>
        <dbReference type="ARBA" id="ARBA00022989"/>
    </source>
</evidence>
<dbReference type="Proteomes" id="UP000199615">
    <property type="component" value="Unassembled WGS sequence"/>
</dbReference>
<evidence type="ECO:0000256" key="6">
    <source>
        <dbReference type="ARBA" id="ARBA00022692"/>
    </source>
</evidence>
<keyword evidence="10 11" id="KW-0472">Membrane</keyword>
<dbReference type="Gene3D" id="1.10.287.130">
    <property type="match status" value="1"/>
</dbReference>
<evidence type="ECO:0000256" key="11">
    <source>
        <dbReference type="SAM" id="Phobius"/>
    </source>
</evidence>
<evidence type="ECO:0000256" key="2">
    <source>
        <dbReference type="ARBA" id="ARBA00004370"/>
    </source>
</evidence>
<evidence type="ECO:0000313" key="14">
    <source>
        <dbReference type="EMBL" id="SEO12475.1"/>
    </source>
</evidence>
<keyword evidence="6 11" id="KW-0812">Transmembrane</keyword>
<evidence type="ECO:0000313" key="15">
    <source>
        <dbReference type="Proteomes" id="UP000199615"/>
    </source>
</evidence>
<comment type="subcellular location">
    <subcellularLocation>
        <location evidence="2">Membrane</location>
    </subcellularLocation>
</comment>
<keyword evidence="15" id="KW-1185">Reference proteome</keyword>
<dbReference type="SMART" id="SM00387">
    <property type="entry name" value="HATPase_c"/>
    <property type="match status" value="1"/>
</dbReference>
<gene>
    <name evidence="14" type="ORF">SAMN05444123_101369</name>
</gene>
<comment type="catalytic activity">
    <reaction evidence="1">
        <text>ATP + protein L-histidine = ADP + protein N-phospho-L-histidine.</text>
        <dbReference type="EC" id="2.7.13.3"/>
    </reaction>
</comment>
<dbReference type="PANTHER" id="PTHR45436:SF5">
    <property type="entry name" value="SENSOR HISTIDINE KINASE TRCS"/>
    <property type="match status" value="1"/>
</dbReference>
<keyword evidence="5" id="KW-0808">Transferase</keyword>
<keyword evidence="4" id="KW-0597">Phosphoprotein</keyword>
<dbReference type="InterPro" id="IPR036097">
    <property type="entry name" value="HisK_dim/P_sf"/>
</dbReference>
<sequence>MTRHSLRLRLIAGGAAAILIALSVAGVALTILFERHVTRTIADDLEVSLKQLLAGIEVGADGRLAVARSPTDPRFAEPLSGLYWQVGDDHDQLLRSRSLWDDRLTVPIDQPGPGEVHHHDIAGPAGARLSIVERQVVLTVAGKPMPIRAAVAVDLARVTAAGRAFARDLVIALGILGVALAIATSVQVMLGLQPLRALRRGIADIRSGRSRMLPQAVPDEVLPLVEEVNALLDAQAREIERSRDRAADLAHGLKTPLAALAADAAGLRERGEDKLARDIEAVVSAMSRHVDRELARARLRGAARRGESASVEIAPLVRSLVTIQSRTPAGRRIDFETRIADSVAGPFDRADLAEVLGNLLDNATRHAHARVRISAGIATHGLCVVIEDDGEGIDEAARATVLARGIRLDQRGEGAGLGLAIVQDVLDAYGWTLQLSRSELGGLKASCCAAAVGSVIQNDR</sequence>
<dbReference type="RefSeq" id="WP_092681317.1">
    <property type="nucleotide sequence ID" value="NZ_FODT01000001.1"/>
</dbReference>
<dbReference type="EMBL" id="FODT01000001">
    <property type="protein sequence ID" value="SEO12475.1"/>
    <property type="molecule type" value="Genomic_DNA"/>
</dbReference>
<proteinExistence type="predicted"/>
<dbReference type="EC" id="2.7.13.3" evidence="3"/>